<dbReference type="Proteomes" id="UP000812961">
    <property type="component" value="Unassembled WGS sequence"/>
</dbReference>
<comment type="caution">
    <text evidence="2">The sequence shown here is derived from an EMBL/GenBank/DDBJ whole genome shotgun (WGS) entry which is preliminary data.</text>
</comment>
<accession>A0ABS7GL29</accession>
<dbReference type="SUPFAM" id="SSF51735">
    <property type="entry name" value="NAD(P)-binding Rossmann-fold domains"/>
    <property type="match status" value="1"/>
</dbReference>
<gene>
    <name evidence="2" type="ORF">K1Y79_23630</name>
</gene>
<sequence length="306" mass="33275">MKESVLLTGASGFLGQQLLQTLRPAYSFTTIGRGIAKGPEPHIQIDLSRERTDQLPASQIVIHCAGKAHMVPATPEEADDFYQVNFHGTVHLCNSLESSDAIPVYFIFISTVAVYGVDEGVGITEHHALNGDTPYAKSKIRAERFLIEWCGERDVQLLILRLPLIAGPHPPGNLGAMIRGIASGRYLSIGDGSARKSVVWGADVAAILPAAMRIGGIYNLTDGYHPSFRELEIAIATALKKKTPAAMSMKMARMIARIGDWLGKRAPVNGDKLRKITATLTFDDAKARKALNWHPSRVIDKLSSVL</sequence>
<name>A0ABS7GL29_9BACT</name>
<dbReference type="InterPro" id="IPR036291">
    <property type="entry name" value="NAD(P)-bd_dom_sf"/>
</dbReference>
<dbReference type="PANTHER" id="PTHR43245:SF58">
    <property type="entry name" value="BLL5923 PROTEIN"/>
    <property type="match status" value="1"/>
</dbReference>
<organism evidence="2 3">
    <name type="scientific">Chitinophaga rhizophila</name>
    <dbReference type="NCBI Taxonomy" id="2866212"/>
    <lineage>
        <taxon>Bacteria</taxon>
        <taxon>Pseudomonadati</taxon>
        <taxon>Bacteroidota</taxon>
        <taxon>Chitinophagia</taxon>
        <taxon>Chitinophagales</taxon>
        <taxon>Chitinophagaceae</taxon>
        <taxon>Chitinophaga</taxon>
    </lineage>
</organism>
<evidence type="ECO:0000313" key="3">
    <source>
        <dbReference type="Proteomes" id="UP000812961"/>
    </source>
</evidence>
<dbReference type="PANTHER" id="PTHR43245">
    <property type="entry name" value="BIFUNCTIONAL POLYMYXIN RESISTANCE PROTEIN ARNA"/>
    <property type="match status" value="1"/>
</dbReference>
<dbReference type="RefSeq" id="WP_220252663.1">
    <property type="nucleotide sequence ID" value="NZ_JAICCF010000004.1"/>
</dbReference>
<dbReference type="InterPro" id="IPR050177">
    <property type="entry name" value="Lipid_A_modif_metabolic_enz"/>
</dbReference>
<dbReference type="EMBL" id="JAICCF010000004">
    <property type="protein sequence ID" value="MBW8687347.1"/>
    <property type="molecule type" value="Genomic_DNA"/>
</dbReference>
<evidence type="ECO:0000259" key="1">
    <source>
        <dbReference type="Pfam" id="PF01370"/>
    </source>
</evidence>
<evidence type="ECO:0000313" key="2">
    <source>
        <dbReference type="EMBL" id="MBW8687347.1"/>
    </source>
</evidence>
<dbReference type="Pfam" id="PF01370">
    <property type="entry name" value="Epimerase"/>
    <property type="match status" value="1"/>
</dbReference>
<keyword evidence="3" id="KW-1185">Reference proteome</keyword>
<protein>
    <submittedName>
        <fullName evidence="2">NAD-dependent epimerase/dehydratase family protein</fullName>
    </submittedName>
</protein>
<reference evidence="2 3" key="1">
    <citation type="submission" date="2021-08" db="EMBL/GenBank/DDBJ databases">
        <title>The genome sequence of Chitinophaga sp. B61.</title>
        <authorList>
            <person name="Zhang X."/>
        </authorList>
    </citation>
    <scope>NUCLEOTIDE SEQUENCE [LARGE SCALE GENOMIC DNA]</scope>
    <source>
        <strain evidence="2 3">B61</strain>
    </source>
</reference>
<proteinExistence type="predicted"/>
<feature type="domain" description="NAD-dependent epimerase/dehydratase" evidence="1">
    <location>
        <begin position="5"/>
        <end position="219"/>
    </location>
</feature>
<dbReference type="InterPro" id="IPR001509">
    <property type="entry name" value="Epimerase_deHydtase"/>
</dbReference>
<dbReference type="Gene3D" id="3.40.50.720">
    <property type="entry name" value="NAD(P)-binding Rossmann-like Domain"/>
    <property type="match status" value="1"/>
</dbReference>